<dbReference type="Gene3D" id="3.40.140.10">
    <property type="entry name" value="Cytidine Deaminase, domain 2"/>
    <property type="match status" value="1"/>
</dbReference>
<reference evidence="12" key="1">
    <citation type="submission" date="2020-12" db="EMBL/GenBank/DDBJ databases">
        <authorList>
            <person name="Iha C."/>
        </authorList>
    </citation>
    <scope>NUCLEOTIDE SEQUENCE</scope>
</reference>
<evidence type="ECO:0000256" key="10">
    <source>
        <dbReference type="SAM" id="SignalP"/>
    </source>
</evidence>
<feature type="region of interest" description="Disordered" evidence="9">
    <location>
        <begin position="30"/>
        <end position="49"/>
    </location>
</feature>
<evidence type="ECO:0000313" key="13">
    <source>
        <dbReference type="Proteomes" id="UP000708148"/>
    </source>
</evidence>
<evidence type="ECO:0000256" key="8">
    <source>
        <dbReference type="ARBA" id="ARBA00041763"/>
    </source>
</evidence>
<dbReference type="FunFam" id="3.40.140.10:FF:000021">
    <property type="entry name" value="Deoxycytidylate deaminase"/>
    <property type="match status" value="1"/>
</dbReference>
<gene>
    <name evidence="12" type="ORF">OSTQU699_LOCUS9564</name>
</gene>
<evidence type="ECO:0000256" key="1">
    <source>
        <dbReference type="ARBA" id="ARBA00001947"/>
    </source>
</evidence>
<dbReference type="SUPFAM" id="SSF53927">
    <property type="entry name" value="Cytidine deaminase-like"/>
    <property type="match status" value="1"/>
</dbReference>
<dbReference type="OrthoDB" id="6710946at2759"/>
<dbReference type="InterPro" id="IPR016193">
    <property type="entry name" value="Cytidine_deaminase-like"/>
</dbReference>
<feature type="domain" description="CMP/dCMP-type deaminase" evidence="11">
    <location>
        <begin position="60"/>
        <end position="196"/>
    </location>
</feature>
<keyword evidence="6" id="KW-0862">Zinc</keyword>
<evidence type="ECO:0000256" key="7">
    <source>
        <dbReference type="ARBA" id="ARBA00038938"/>
    </source>
</evidence>
<dbReference type="PROSITE" id="PS00903">
    <property type="entry name" value="CYT_DCMP_DEAMINASES_1"/>
    <property type="match status" value="1"/>
</dbReference>
<organism evidence="12 13">
    <name type="scientific">Ostreobium quekettii</name>
    <dbReference type="NCBI Taxonomy" id="121088"/>
    <lineage>
        <taxon>Eukaryota</taxon>
        <taxon>Viridiplantae</taxon>
        <taxon>Chlorophyta</taxon>
        <taxon>core chlorophytes</taxon>
        <taxon>Ulvophyceae</taxon>
        <taxon>TCBD clade</taxon>
        <taxon>Bryopsidales</taxon>
        <taxon>Ostreobineae</taxon>
        <taxon>Ostreobiaceae</taxon>
        <taxon>Ostreobium</taxon>
    </lineage>
</organism>
<dbReference type="PANTHER" id="PTHR11086:SF18">
    <property type="entry name" value="DEOXYCYTIDYLATE DEAMINASE"/>
    <property type="match status" value="1"/>
</dbReference>
<sequence>MLLSWCLLVGSTAVVLKAVEAVLANVLASRKGTPKPPEGPGEMRPMVDPWDPSPRDGFLTWDDYFMALAFLSAQRSKDPNRQVGACIVNQENVILGIGYNGFPRGCSDHQLPWAKKSRCGDPLGTKYPYVVHAEANAILNKNAASVSGAKIYVTLFPCNECAKLIIQAGIKEVVFHEDKAEGRAVDPTYSASKQMLKMVGVKLRQHSPGKTVTLRL</sequence>
<evidence type="ECO:0000256" key="2">
    <source>
        <dbReference type="ARBA" id="ARBA00006576"/>
    </source>
</evidence>
<comment type="similarity">
    <text evidence="2">Belongs to the cytidine and deoxycytidylate deaminase family.</text>
</comment>
<dbReference type="EC" id="3.5.4.12" evidence="7"/>
<dbReference type="InterPro" id="IPR035105">
    <property type="entry name" value="Deoxycytidylate_deaminase_dom"/>
</dbReference>
<comment type="cofactor">
    <cofactor evidence="1">
        <name>Zn(2+)</name>
        <dbReference type="ChEBI" id="CHEBI:29105"/>
    </cofactor>
</comment>
<evidence type="ECO:0000313" key="12">
    <source>
        <dbReference type="EMBL" id="CAD7704207.1"/>
    </source>
</evidence>
<dbReference type="GO" id="GO:0009165">
    <property type="term" value="P:nucleotide biosynthetic process"/>
    <property type="evidence" value="ECO:0007669"/>
    <property type="project" value="UniProtKB-KW"/>
</dbReference>
<protein>
    <recommendedName>
        <fullName evidence="8">dCMP deaminase</fullName>
        <ecNumber evidence="7">3.5.4.12</ecNumber>
    </recommendedName>
    <alternativeName>
        <fullName evidence="8">dCMP deaminase</fullName>
    </alternativeName>
</protein>
<comment type="caution">
    <text evidence="12">The sequence shown here is derived from an EMBL/GenBank/DDBJ whole genome shotgun (WGS) entry which is preliminary data.</text>
</comment>
<evidence type="ECO:0000256" key="5">
    <source>
        <dbReference type="ARBA" id="ARBA00022801"/>
    </source>
</evidence>
<dbReference type="InterPro" id="IPR002125">
    <property type="entry name" value="CMP_dCMP_dom"/>
</dbReference>
<name>A0A8S1JB59_9CHLO</name>
<accession>A0A8S1JB59</accession>
<evidence type="ECO:0000256" key="3">
    <source>
        <dbReference type="ARBA" id="ARBA00022723"/>
    </source>
</evidence>
<evidence type="ECO:0000256" key="6">
    <source>
        <dbReference type="ARBA" id="ARBA00022833"/>
    </source>
</evidence>
<keyword evidence="10" id="KW-0732">Signal</keyword>
<dbReference type="InterPro" id="IPR015517">
    <property type="entry name" value="dCMP_deaminase-rel"/>
</dbReference>
<evidence type="ECO:0000256" key="9">
    <source>
        <dbReference type="SAM" id="MobiDB-lite"/>
    </source>
</evidence>
<dbReference type="AlphaFoldDB" id="A0A8S1JB59"/>
<dbReference type="GO" id="GO:0004132">
    <property type="term" value="F:dCMP deaminase activity"/>
    <property type="evidence" value="ECO:0007669"/>
    <property type="project" value="UniProtKB-EC"/>
</dbReference>
<dbReference type="Pfam" id="PF00383">
    <property type="entry name" value="dCMP_cyt_deam_1"/>
    <property type="match status" value="1"/>
</dbReference>
<dbReference type="EMBL" id="CAJHUC010002696">
    <property type="protein sequence ID" value="CAD7704207.1"/>
    <property type="molecule type" value="Genomic_DNA"/>
</dbReference>
<evidence type="ECO:0000259" key="11">
    <source>
        <dbReference type="PROSITE" id="PS51747"/>
    </source>
</evidence>
<dbReference type="InterPro" id="IPR016192">
    <property type="entry name" value="APOBEC/CMP_deaminase_Zn-bd"/>
</dbReference>
<dbReference type="Proteomes" id="UP000708148">
    <property type="component" value="Unassembled WGS sequence"/>
</dbReference>
<dbReference type="GO" id="GO:0008270">
    <property type="term" value="F:zinc ion binding"/>
    <property type="evidence" value="ECO:0007669"/>
    <property type="project" value="InterPro"/>
</dbReference>
<proteinExistence type="inferred from homology"/>
<evidence type="ECO:0000256" key="4">
    <source>
        <dbReference type="ARBA" id="ARBA00022727"/>
    </source>
</evidence>
<keyword evidence="3" id="KW-0479">Metal-binding</keyword>
<keyword evidence="5" id="KW-0378">Hydrolase</keyword>
<feature type="signal peptide" evidence="10">
    <location>
        <begin position="1"/>
        <end position="21"/>
    </location>
</feature>
<keyword evidence="4" id="KW-0545">Nucleotide biosynthesis</keyword>
<dbReference type="CDD" id="cd01286">
    <property type="entry name" value="deoxycytidylate_deaminase"/>
    <property type="match status" value="1"/>
</dbReference>
<keyword evidence="13" id="KW-1185">Reference proteome</keyword>
<dbReference type="PANTHER" id="PTHR11086">
    <property type="entry name" value="DEOXYCYTIDYLATE DEAMINASE-RELATED"/>
    <property type="match status" value="1"/>
</dbReference>
<dbReference type="GO" id="GO:0005737">
    <property type="term" value="C:cytoplasm"/>
    <property type="evidence" value="ECO:0007669"/>
    <property type="project" value="TreeGrafter"/>
</dbReference>
<feature type="chain" id="PRO_5035813511" description="dCMP deaminase" evidence="10">
    <location>
        <begin position="22"/>
        <end position="216"/>
    </location>
</feature>
<dbReference type="PROSITE" id="PS51747">
    <property type="entry name" value="CYT_DCMP_DEAMINASES_2"/>
    <property type="match status" value="1"/>
</dbReference>